<dbReference type="InterPro" id="IPR017150">
    <property type="entry name" value="Pept_M20_glutamate_carboxypep"/>
</dbReference>
<dbReference type="GO" id="GO:0046872">
    <property type="term" value="F:metal ion binding"/>
    <property type="evidence" value="ECO:0007669"/>
    <property type="project" value="UniProtKB-KW"/>
</dbReference>
<sequence length="361" mass="38573">MLSFAKSLVEHESPSTDKAAVDRFGSFLADVYRELGAAVEVFSGGQQGDNLKVTFGDGEDQALILCHMDTVWPVGEVARRPFRVEGDKAYGPGIYDMKAGFLYTVEVIKAFKHFGVSPKKRIVIICNSDEEIGSPSSRLLIENEARKSKYVLVLEPSAPGGALKTARKGQGTFELKVKGISAHSGSDPERGVSAIEELARHILTLHGLTNYETGTTVNVGVISGGTRSNVVAAEASAKIDVRVPDNDSMKTVESVILGLKPTRPGITLEVTGGMTRPPMVRTEKTAELYSRAKILARELGFDLPEASTGAGSDGNFTANLGVPTLDGLGAVGDGSHAVHEHILVSTLPQRIGLLFRILQEF</sequence>
<organism evidence="5">
    <name type="scientific">Candidatus Fermentithermobacillus carboniphilus</name>
    <dbReference type="NCBI Taxonomy" id="3085328"/>
    <lineage>
        <taxon>Bacteria</taxon>
        <taxon>Bacillati</taxon>
        <taxon>Bacillota</taxon>
        <taxon>Candidatus Fermentithermobacillia</taxon>
        <taxon>Candidatus Fermentithermobacillales</taxon>
        <taxon>Candidatus Fermentithermobacillaceae</taxon>
        <taxon>Candidatus Fermentithermobacillus</taxon>
    </lineage>
</organism>
<dbReference type="Gene3D" id="3.30.70.360">
    <property type="match status" value="1"/>
</dbReference>
<protein>
    <submittedName>
        <fullName evidence="5">M20 family metallopeptidase</fullName>
    </submittedName>
</protein>
<evidence type="ECO:0000256" key="2">
    <source>
        <dbReference type="ARBA" id="ARBA00022801"/>
    </source>
</evidence>
<dbReference type="PANTHER" id="PTHR43808">
    <property type="entry name" value="ACETYLORNITHINE DEACETYLASE"/>
    <property type="match status" value="1"/>
</dbReference>
<dbReference type="Pfam" id="PF01546">
    <property type="entry name" value="Peptidase_M20"/>
    <property type="match status" value="1"/>
</dbReference>
<reference evidence="5" key="1">
    <citation type="submission" date="2020-10" db="EMBL/GenBank/DDBJ databases">
        <authorList>
            <person name="Kadnikov V."/>
            <person name="Beletsky A.V."/>
            <person name="Mardanov A.V."/>
            <person name="Karnachuk O.V."/>
            <person name="Ravin N.V."/>
        </authorList>
    </citation>
    <scope>NUCLEOTIDE SEQUENCE</scope>
    <source>
        <strain evidence="5">Bu02</strain>
    </source>
</reference>
<dbReference type="PANTHER" id="PTHR43808:SF9">
    <property type="entry name" value="BLL0789 PROTEIN"/>
    <property type="match status" value="1"/>
</dbReference>
<gene>
    <name evidence="5" type="ORF">IMF26_04750</name>
</gene>
<keyword evidence="2" id="KW-0378">Hydrolase</keyword>
<evidence type="ECO:0000259" key="4">
    <source>
        <dbReference type="Pfam" id="PF07687"/>
    </source>
</evidence>
<dbReference type="Pfam" id="PF07687">
    <property type="entry name" value="M20_dimer"/>
    <property type="match status" value="1"/>
</dbReference>
<reference evidence="5" key="2">
    <citation type="journal article" date="2023" name="Biology">
        <title>Prokaryotic Life Associated with Coal-Fire Gas Vents Revealed by Metagenomics.</title>
        <authorList>
            <person name="Kadnikov V.V."/>
            <person name="Mardanov A.V."/>
            <person name="Beletsky A.V."/>
            <person name="Karnachuk O.V."/>
            <person name="Ravin N.V."/>
        </authorList>
    </citation>
    <scope>NUCLEOTIDE SEQUENCE</scope>
    <source>
        <strain evidence="5">Bu02</strain>
    </source>
</reference>
<keyword evidence="1" id="KW-0479">Metal-binding</keyword>
<feature type="domain" description="Peptidase M20 dimerisation" evidence="4">
    <location>
        <begin position="165"/>
        <end position="254"/>
    </location>
</feature>
<evidence type="ECO:0000313" key="5">
    <source>
        <dbReference type="EMBL" id="QUL99579.1"/>
    </source>
</evidence>
<feature type="active site" description="Proton acceptor" evidence="3">
    <location>
        <position position="130"/>
    </location>
</feature>
<dbReference type="SUPFAM" id="SSF53187">
    <property type="entry name" value="Zn-dependent exopeptidases"/>
    <property type="match status" value="1"/>
</dbReference>
<feature type="active site" evidence="3">
    <location>
        <position position="69"/>
    </location>
</feature>
<dbReference type="InterPro" id="IPR011650">
    <property type="entry name" value="Peptidase_M20_dimer"/>
</dbReference>
<dbReference type="InterPro" id="IPR036264">
    <property type="entry name" value="Bact_exopeptidase_dim_dom"/>
</dbReference>
<dbReference type="CDD" id="cd03885">
    <property type="entry name" value="M20_CPDG2"/>
    <property type="match status" value="1"/>
</dbReference>
<dbReference type="AlphaFoldDB" id="A0AAT9LEU4"/>
<dbReference type="SUPFAM" id="SSF55031">
    <property type="entry name" value="Bacterial exopeptidase dimerisation domain"/>
    <property type="match status" value="1"/>
</dbReference>
<dbReference type="InterPro" id="IPR050072">
    <property type="entry name" value="Peptidase_M20A"/>
</dbReference>
<dbReference type="GO" id="GO:0016787">
    <property type="term" value="F:hydrolase activity"/>
    <property type="evidence" value="ECO:0007669"/>
    <property type="project" value="UniProtKB-KW"/>
</dbReference>
<dbReference type="InterPro" id="IPR002933">
    <property type="entry name" value="Peptidase_M20"/>
</dbReference>
<evidence type="ECO:0000256" key="3">
    <source>
        <dbReference type="PIRSR" id="PIRSR037238-1"/>
    </source>
</evidence>
<dbReference type="KEGG" id="fcz:IMF26_04750"/>
<evidence type="ECO:0000256" key="1">
    <source>
        <dbReference type="ARBA" id="ARBA00022723"/>
    </source>
</evidence>
<proteinExistence type="predicted"/>
<dbReference type="Gene3D" id="3.40.630.10">
    <property type="entry name" value="Zn peptidases"/>
    <property type="match status" value="1"/>
</dbReference>
<dbReference type="EMBL" id="CP062796">
    <property type="protein sequence ID" value="QUL99579.1"/>
    <property type="molecule type" value="Genomic_DNA"/>
</dbReference>
<dbReference type="PIRSF" id="PIRSF037238">
    <property type="entry name" value="Carboxypeptidase_G2"/>
    <property type="match status" value="1"/>
</dbReference>
<name>A0AAT9LEU4_9FIRM</name>
<accession>A0AAT9LEU4</accession>